<evidence type="ECO:0000313" key="1">
    <source>
        <dbReference type="EMBL" id="GBP74762.1"/>
    </source>
</evidence>
<keyword evidence="2" id="KW-1185">Reference proteome</keyword>
<reference evidence="1 2" key="1">
    <citation type="journal article" date="2019" name="Commun. Biol.">
        <title>The bagworm genome reveals a unique fibroin gene that provides high tensile strength.</title>
        <authorList>
            <person name="Kono N."/>
            <person name="Nakamura H."/>
            <person name="Ohtoshi R."/>
            <person name="Tomita M."/>
            <person name="Numata K."/>
            <person name="Arakawa K."/>
        </authorList>
    </citation>
    <scope>NUCLEOTIDE SEQUENCE [LARGE SCALE GENOMIC DNA]</scope>
</reference>
<protein>
    <submittedName>
        <fullName evidence="1">Uncharacterized protein</fullName>
    </submittedName>
</protein>
<accession>A0A4C1YIX4</accession>
<evidence type="ECO:0000313" key="2">
    <source>
        <dbReference type="Proteomes" id="UP000299102"/>
    </source>
</evidence>
<dbReference type="AlphaFoldDB" id="A0A4C1YIX4"/>
<name>A0A4C1YIX4_EUMVA</name>
<comment type="caution">
    <text evidence="1">The sequence shown here is derived from an EMBL/GenBank/DDBJ whole genome shotgun (WGS) entry which is preliminary data.</text>
</comment>
<dbReference type="EMBL" id="BGZK01001221">
    <property type="protein sequence ID" value="GBP74762.1"/>
    <property type="molecule type" value="Genomic_DNA"/>
</dbReference>
<organism evidence="1 2">
    <name type="scientific">Eumeta variegata</name>
    <name type="common">Bagworm moth</name>
    <name type="synonym">Eumeta japonica</name>
    <dbReference type="NCBI Taxonomy" id="151549"/>
    <lineage>
        <taxon>Eukaryota</taxon>
        <taxon>Metazoa</taxon>
        <taxon>Ecdysozoa</taxon>
        <taxon>Arthropoda</taxon>
        <taxon>Hexapoda</taxon>
        <taxon>Insecta</taxon>
        <taxon>Pterygota</taxon>
        <taxon>Neoptera</taxon>
        <taxon>Endopterygota</taxon>
        <taxon>Lepidoptera</taxon>
        <taxon>Glossata</taxon>
        <taxon>Ditrysia</taxon>
        <taxon>Tineoidea</taxon>
        <taxon>Psychidae</taxon>
        <taxon>Oiketicinae</taxon>
        <taxon>Eumeta</taxon>
    </lineage>
</organism>
<dbReference type="Proteomes" id="UP000299102">
    <property type="component" value="Unassembled WGS sequence"/>
</dbReference>
<sequence>MASLRFVTVNSKRFHTKRYKFTPMRNELRPATAPAPAPCKKRAPLSVKNDATTSIEENTRRNTFHIFWKRIDGTPLTVLRGWAVTSGPRMDILEISKTRRGLLIVVSGFDHRTAEVQPPTIKYLELRGLDLKPLTLLGCGSGADKCCRVTMTTAPRPESKV</sequence>
<gene>
    <name evidence="1" type="ORF">EVAR_45090_1</name>
</gene>
<proteinExistence type="predicted"/>